<name>A0ABR2JBY9_9PEZI</name>
<dbReference type="InterPro" id="IPR018531">
    <property type="entry name" value="DUF1993"/>
</dbReference>
<dbReference type="InterPro" id="IPR034660">
    <property type="entry name" value="DinB/YfiT-like"/>
</dbReference>
<evidence type="ECO:0000313" key="2">
    <source>
        <dbReference type="Proteomes" id="UP001390339"/>
    </source>
</evidence>
<reference evidence="1 2" key="1">
    <citation type="journal article" date="2024" name="IMA Fungus">
        <title>Apiospora arundinis, a panoply of carbohydrate-active enzymes and secondary metabolites.</title>
        <authorList>
            <person name="Sorensen T."/>
            <person name="Petersen C."/>
            <person name="Muurmann A.T."/>
            <person name="Christiansen J.V."/>
            <person name="Brundto M.L."/>
            <person name="Overgaard C.K."/>
            <person name="Boysen A.T."/>
            <person name="Wollenberg R.D."/>
            <person name="Larsen T.O."/>
            <person name="Sorensen J.L."/>
            <person name="Nielsen K.L."/>
            <person name="Sondergaard T.E."/>
        </authorList>
    </citation>
    <scope>NUCLEOTIDE SEQUENCE [LARGE SCALE GENOMIC DNA]</scope>
    <source>
        <strain evidence="1 2">AAU 773</strain>
    </source>
</reference>
<keyword evidence="2" id="KW-1185">Reference proteome</keyword>
<dbReference type="Proteomes" id="UP001390339">
    <property type="component" value="Unassembled WGS sequence"/>
</dbReference>
<dbReference type="Gene3D" id="1.20.120.450">
    <property type="entry name" value="dinb family like domain"/>
    <property type="match status" value="1"/>
</dbReference>
<dbReference type="SUPFAM" id="SSF109854">
    <property type="entry name" value="DinB/YfiT-like putative metalloenzymes"/>
    <property type="match status" value="1"/>
</dbReference>
<proteinExistence type="predicted"/>
<dbReference type="EMBL" id="JAPCWZ010000003">
    <property type="protein sequence ID" value="KAK8875274.1"/>
    <property type="molecule type" value="Genomic_DNA"/>
</dbReference>
<accession>A0ABR2JBY9</accession>
<dbReference type="PANTHER" id="PTHR36922:SF1">
    <property type="entry name" value="DUF1993 DOMAIN-CONTAINING PROTEIN"/>
    <property type="match status" value="1"/>
</dbReference>
<sequence>MPSLYDISIPVYTDITKTTVSILKKGEEHFQSQNKSVEDLLKLKLTDDMLALNMQILIIVMTGRKLLERVAGAAPVDTPINQDYTLAQLQDLLNTQLQELAKVDRSQVDGREKDEVPCKFGPEQYKSSALDYVNGYPIPTAYFHLNMIYALLRKEGVPLGKKDYMTEFMKTFTKA</sequence>
<comment type="caution">
    <text evidence="1">The sequence shown here is derived from an EMBL/GenBank/DDBJ whole genome shotgun (WGS) entry which is preliminary data.</text>
</comment>
<protein>
    <submittedName>
        <fullName evidence="1">DUF1993 superfamily domain-containing protein</fullName>
    </submittedName>
</protein>
<gene>
    <name evidence="1" type="ORF">PGQ11_005788</name>
</gene>
<dbReference type="PANTHER" id="PTHR36922">
    <property type="entry name" value="BLL2446 PROTEIN"/>
    <property type="match status" value="1"/>
</dbReference>
<dbReference type="Pfam" id="PF09351">
    <property type="entry name" value="DUF1993"/>
    <property type="match status" value="1"/>
</dbReference>
<evidence type="ECO:0000313" key="1">
    <source>
        <dbReference type="EMBL" id="KAK8875274.1"/>
    </source>
</evidence>
<organism evidence="1 2">
    <name type="scientific">Apiospora arundinis</name>
    <dbReference type="NCBI Taxonomy" id="335852"/>
    <lineage>
        <taxon>Eukaryota</taxon>
        <taxon>Fungi</taxon>
        <taxon>Dikarya</taxon>
        <taxon>Ascomycota</taxon>
        <taxon>Pezizomycotina</taxon>
        <taxon>Sordariomycetes</taxon>
        <taxon>Xylariomycetidae</taxon>
        <taxon>Amphisphaeriales</taxon>
        <taxon>Apiosporaceae</taxon>
        <taxon>Apiospora</taxon>
    </lineage>
</organism>